<dbReference type="PROSITE" id="PS00571">
    <property type="entry name" value="AMIDASES"/>
    <property type="match status" value="1"/>
</dbReference>
<dbReference type="EC" id="3.5.1.99" evidence="3"/>
<comment type="catalytic activity">
    <reaction evidence="1">
        <text>(9Z)-octadecenamide + H2O = (9Z)-octadecenoate + NH4(+)</text>
        <dbReference type="Rhea" id="RHEA:26506"/>
        <dbReference type="ChEBI" id="CHEBI:15377"/>
        <dbReference type="ChEBI" id="CHEBI:28938"/>
        <dbReference type="ChEBI" id="CHEBI:30823"/>
        <dbReference type="ChEBI" id="CHEBI:116314"/>
        <dbReference type="EC" id="3.5.1.99"/>
    </reaction>
    <physiologicalReaction direction="left-to-right" evidence="1">
        <dbReference type="Rhea" id="RHEA:26507"/>
    </physiologicalReaction>
</comment>
<comment type="catalytic activity">
    <reaction evidence="5">
        <text>N-(5Z,8Z,11Z,14Z-eicosatetraenoyl)-ethanolamine + H2O = ethanolamine + (5Z,8Z,11Z,14Z)-eicosatetraenoate</text>
        <dbReference type="Rhea" id="RHEA:26136"/>
        <dbReference type="ChEBI" id="CHEBI:2700"/>
        <dbReference type="ChEBI" id="CHEBI:15377"/>
        <dbReference type="ChEBI" id="CHEBI:32395"/>
        <dbReference type="ChEBI" id="CHEBI:57603"/>
        <dbReference type="EC" id="3.5.1.99"/>
    </reaction>
    <physiologicalReaction direction="left-to-right" evidence="5">
        <dbReference type="Rhea" id="RHEA:26137"/>
    </physiologicalReaction>
</comment>
<dbReference type="PANTHER" id="PTHR43372:SF4">
    <property type="entry name" value="FATTY-ACID AMIDE HYDROLASE 2"/>
    <property type="match status" value="1"/>
</dbReference>
<evidence type="ECO:0000256" key="3">
    <source>
        <dbReference type="ARBA" id="ARBA00012112"/>
    </source>
</evidence>
<dbReference type="Gene3D" id="3.90.1300.10">
    <property type="entry name" value="Amidase signature (AS) domain"/>
    <property type="match status" value="2"/>
</dbReference>
<dbReference type="InterPro" id="IPR052739">
    <property type="entry name" value="FAAH2"/>
</dbReference>
<comment type="caution">
    <text evidence="7">The sequence shown here is derived from an EMBL/GenBank/DDBJ whole genome shotgun (WGS) entry which is preliminary data.</text>
</comment>
<feature type="domain" description="Amidase" evidence="6">
    <location>
        <begin position="69"/>
        <end position="248"/>
    </location>
</feature>
<feature type="domain" description="Amidase" evidence="6">
    <location>
        <begin position="263"/>
        <end position="351"/>
    </location>
</feature>
<accession>A0AA41MXT3</accession>
<evidence type="ECO:0000256" key="2">
    <source>
        <dbReference type="ARBA" id="ARBA00009199"/>
    </source>
</evidence>
<gene>
    <name evidence="7" type="ORF">SUZIE_155715</name>
</gene>
<comment type="similarity">
    <text evidence="2">Belongs to the amidase family.</text>
</comment>
<dbReference type="PANTHER" id="PTHR43372">
    <property type="entry name" value="FATTY-ACID AMIDE HYDROLASE"/>
    <property type="match status" value="1"/>
</dbReference>
<name>A0AA41MXT3_SCICA</name>
<proteinExistence type="inferred from homology"/>
<dbReference type="InterPro" id="IPR023631">
    <property type="entry name" value="Amidase_dom"/>
</dbReference>
<evidence type="ECO:0000313" key="7">
    <source>
        <dbReference type="EMBL" id="MBZ3879993.1"/>
    </source>
</evidence>
<dbReference type="Proteomes" id="UP001166674">
    <property type="component" value="Unassembled WGS sequence"/>
</dbReference>
<keyword evidence="8" id="KW-1185">Reference proteome</keyword>
<evidence type="ECO:0000256" key="1">
    <source>
        <dbReference type="ARBA" id="ARBA00000208"/>
    </source>
</evidence>
<dbReference type="InterPro" id="IPR020556">
    <property type="entry name" value="Amidase_CS"/>
</dbReference>
<dbReference type="SUPFAM" id="SSF75304">
    <property type="entry name" value="Amidase signature (AS) enzymes"/>
    <property type="match status" value="2"/>
</dbReference>
<reference evidence="7" key="1">
    <citation type="submission" date="2020-03" db="EMBL/GenBank/DDBJ databases">
        <title>Studies in the Genomics of Life Span.</title>
        <authorList>
            <person name="Glass D."/>
        </authorList>
    </citation>
    <scope>NUCLEOTIDE SEQUENCE</scope>
    <source>
        <strain evidence="7">SUZIE</strain>
        <tissue evidence="7">Muscle</tissue>
    </source>
</reference>
<evidence type="ECO:0000313" key="8">
    <source>
        <dbReference type="Proteomes" id="UP001166674"/>
    </source>
</evidence>
<sequence length="370" mass="40054">MAPPLTARVQLLLLRAAGFLIGLIGQVARAFGGPKFHSRTTGPVSEPLLLLSGIQLAKLIRQRKVKCVDVVQAYINRIKDVNPMINGIVKYRFEEARKEAHAVDERLAEKLEDEATLEKKWPFLGVPLTVKEAFQLQGMPNSSGLVNRRDAISKSDATVVALLKEAGAIPIGITNCSELCMWYESSNKIYGRSNNPYDLQHIVGGSSGGEGCTLAAACSVIGVGSDIGGSIRMPAFFNGIFGHKPSPGLALLEEKLKYNKEKCKKFKAVEESLHKELVEMLGDDGVFLYPSHPTVAPKHHVPLTRPFNFAYTGVFNALGLPVTQCPLGLNAKGLPLGIQVVAGPFNDHLTLAVAQYLEKSFGGWVCPGKI</sequence>
<dbReference type="EMBL" id="JAATJV010370536">
    <property type="protein sequence ID" value="MBZ3879993.1"/>
    <property type="molecule type" value="Genomic_DNA"/>
</dbReference>
<dbReference type="AlphaFoldDB" id="A0AA41MXT3"/>
<dbReference type="GO" id="GO:0012505">
    <property type="term" value="C:endomembrane system"/>
    <property type="evidence" value="ECO:0007669"/>
    <property type="project" value="TreeGrafter"/>
</dbReference>
<evidence type="ECO:0000256" key="4">
    <source>
        <dbReference type="ARBA" id="ARBA00048052"/>
    </source>
</evidence>
<evidence type="ECO:0000256" key="5">
    <source>
        <dbReference type="ARBA" id="ARBA00048606"/>
    </source>
</evidence>
<keyword evidence="7" id="KW-0378">Hydrolase</keyword>
<comment type="catalytic activity">
    <reaction evidence="4">
        <text>N-(9Z-octadecenoyl) ethanolamine + H2O = ethanolamine + (9Z)-octadecenoate</text>
        <dbReference type="Rhea" id="RHEA:45060"/>
        <dbReference type="ChEBI" id="CHEBI:15377"/>
        <dbReference type="ChEBI" id="CHEBI:30823"/>
        <dbReference type="ChEBI" id="CHEBI:57603"/>
        <dbReference type="ChEBI" id="CHEBI:71466"/>
    </reaction>
    <physiologicalReaction direction="left-to-right" evidence="4">
        <dbReference type="Rhea" id="RHEA:45061"/>
    </physiologicalReaction>
</comment>
<dbReference type="GO" id="GO:0017064">
    <property type="term" value="F:fatty acid amide hydrolase activity"/>
    <property type="evidence" value="ECO:0007669"/>
    <property type="project" value="UniProtKB-EC"/>
</dbReference>
<protein>
    <recommendedName>
        <fullName evidence="3">fatty acid amide hydrolase</fullName>
        <ecNumber evidence="3">3.5.1.99</ecNumber>
    </recommendedName>
</protein>
<dbReference type="InterPro" id="IPR036928">
    <property type="entry name" value="AS_sf"/>
</dbReference>
<dbReference type="Pfam" id="PF01425">
    <property type="entry name" value="Amidase"/>
    <property type="match status" value="2"/>
</dbReference>
<evidence type="ECO:0000259" key="6">
    <source>
        <dbReference type="Pfam" id="PF01425"/>
    </source>
</evidence>
<organism evidence="7 8">
    <name type="scientific">Sciurus carolinensis</name>
    <name type="common">Eastern gray squirrel</name>
    <dbReference type="NCBI Taxonomy" id="30640"/>
    <lineage>
        <taxon>Eukaryota</taxon>
        <taxon>Metazoa</taxon>
        <taxon>Chordata</taxon>
        <taxon>Craniata</taxon>
        <taxon>Vertebrata</taxon>
        <taxon>Euteleostomi</taxon>
        <taxon>Mammalia</taxon>
        <taxon>Eutheria</taxon>
        <taxon>Euarchontoglires</taxon>
        <taxon>Glires</taxon>
        <taxon>Rodentia</taxon>
        <taxon>Sciuromorpha</taxon>
        <taxon>Sciuridae</taxon>
        <taxon>Sciurinae</taxon>
        <taxon>Sciurini</taxon>
        <taxon>Sciurus</taxon>
    </lineage>
</organism>